<dbReference type="AlphaFoldDB" id="A0A517WT16"/>
<feature type="transmembrane region" description="Helical" evidence="1">
    <location>
        <begin position="133"/>
        <end position="156"/>
    </location>
</feature>
<dbReference type="EMBL" id="CP037422">
    <property type="protein sequence ID" value="QDU08399.1"/>
    <property type="molecule type" value="Genomic_DNA"/>
</dbReference>
<keyword evidence="1" id="KW-0812">Transmembrane</keyword>
<proteinExistence type="predicted"/>
<keyword evidence="3" id="KW-1185">Reference proteome</keyword>
<accession>A0A517WT16</accession>
<feature type="transmembrane region" description="Helical" evidence="1">
    <location>
        <begin position="168"/>
        <end position="185"/>
    </location>
</feature>
<dbReference type="Proteomes" id="UP000318384">
    <property type="component" value="Chromosome"/>
</dbReference>
<protein>
    <recommendedName>
        <fullName evidence="4">DUF2306 domain-containing protein</fullName>
    </recommendedName>
</protein>
<evidence type="ECO:0000256" key="1">
    <source>
        <dbReference type="SAM" id="Phobius"/>
    </source>
</evidence>
<dbReference type="OrthoDB" id="6385003at2"/>
<keyword evidence="1" id="KW-0472">Membrane</keyword>
<reference evidence="2 3" key="1">
    <citation type="submission" date="2019-03" db="EMBL/GenBank/DDBJ databases">
        <title>Deep-cultivation of Planctomycetes and their phenomic and genomic characterization uncovers novel biology.</title>
        <authorList>
            <person name="Wiegand S."/>
            <person name="Jogler M."/>
            <person name="Boedeker C."/>
            <person name="Pinto D."/>
            <person name="Vollmers J."/>
            <person name="Rivas-Marin E."/>
            <person name="Kohn T."/>
            <person name="Peeters S.H."/>
            <person name="Heuer A."/>
            <person name="Rast P."/>
            <person name="Oberbeckmann S."/>
            <person name="Bunk B."/>
            <person name="Jeske O."/>
            <person name="Meyerdierks A."/>
            <person name="Storesund J.E."/>
            <person name="Kallscheuer N."/>
            <person name="Luecker S."/>
            <person name="Lage O.M."/>
            <person name="Pohl T."/>
            <person name="Merkel B.J."/>
            <person name="Hornburger P."/>
            <person name="Mueller R.-W."/>
            <person name="Bruemmer F."/>
            <person name="Labrenz M."/>
            <person name="Spormann A.M."/>
            <person name="Op den Camp H."/>
            <person name="Overmann J."/>
            <person name="Amann R."/>
            <person name="Jetten M.S.M."/>
            <person name="Mascher T."/>
            <person name="Medema M.H."/>
            <person name="Devos D.P."/>
            <person name="Kaster A.-K."/>
            <person name="Ovreas L."/>
            <person name="Rohde M."/>
            <person name="Galperin M.Y."/>
            <person name="Jogler C."/>
        </authorList>
    </citation>
    <scope>NUCLEOTIDE SEQUENCE [LARGE SCALE GENOMIC DNA]</scope>
    <source>
        <strain evidence="2 3">V202</strain>
    </source>
</reference>
<organism evidence="2 3">
    <name type="scientific">Gimesia aquarii</name>
    <dbReference type="NCBI Taxonomy" id="2527964"/>
    <lineage>
        <taxon>Bacteria</taxon>
        <taxon>Pseudomonadati</taxon>
        <taxon>Planctomycetota</taxon>
        <taxon>Planctomycetia</taxon>
        <taxon>Planctomycetales</taxon>
        <taxon>Planctomycetaceae</taxon>
        <taxon>Gimesia</taxon>
    </lineage>
</organism>
<dbReference type="Pfam" id="PF10067">
    <property type="entry name" value="DUF2306"/>
    <property type="match status" value="1"/>
</dbReference>
<sequence length="243" mass="26241">MTSRPAAKDRAARKASTPTRDWKSWIAWGVAVVAVLWILHTATQYFAMGVDRTTFMQHKVQSGFEPWAGWRIVLGVHVAAAITAMATGVVAFVLGIRKQRWPLHRLAGRTYAVAVVISAVAGLPLAFTATGGASATIGFLLLNGVWLATAAATYLLARRHDIARHRAWAVRSYAVTFANMTLHLLTALLTDPLDSRAAAYIVAVWLCWPVNLCAAEVALRAGARLNARSKKAVTQKRAASTGN</sequence>
<dbReference type="InterPro" id="IPR018750">
    <property type="entry name" value="DUF2306_membrane"/>
</dbReference>
<feature type="transmembrane region" description="Helical" evidence="1">
    <location>
        <begin position="106"/>
        <end position="127"/>
    </location>
</feature>
<feature type="transmembrane region" description="Helical" evidence="1">
    <location>
        <begin position="68"/>
        <end position="94"/>
    </location>
</feature>
<evidence type="ECO:0000313" key="3">
    <source>
        <dbReference type="Proteomes" id="UP000318384"/>
    </source>
</evidence>
<gene>
    <name evidence="2" type="ORF">V202x_17670</name>
</gene>
<feature type="transmembrane region" description="Helical" evidence="1">
    <location>
        <begin position="25"/>
        <end position="48"/>
    </location>
</feature>
<keyword evidence="1" id="KW-1133">Transmembrane helix</keyword>
<name>A0A517WT16_9PLAN</name>
<feature type="transmembrane region" description="Helical" evidence="1">
    <location>
        <begin position="197"/>
        <end position="219"/>
    </location>
</feature>
<evidence type="ECO:0008006" key="4">
    <source>
        <dbReference type="Google" id="ProtNLM"/>
    </source>
</evidence>
<evidence type="ECO:0000313" key="2">
    <source>
        <dbReference type="EMBL" id="QDU08399.1"/>
    </source>
</evidence>